<accession>A0A1B6H0J6</accession>
<name>A0A1B6H0J6_9HEMI</name>
<keyword evidence="1" id="KW-0812">Transmembrane</keyword>
<proteinExistence type="predicted"/>
<evidence type="ECO:0000313" key="2">
    <source>
        <dbReference type="EMBL" id="JAS68199.1"/>
    </source>
</evidence>
<keyword evidence="1" id="KW-1133">Transmembrane helix</keyword>
<feature type="transmembrane region" description="Helical" evidence="1">
    <location>
        <begin position="58"/>
        <end position="77"/>
    </location>
</feature>
<dbReference type="AlphaFoldDB" id="A0A1B6H0J6"/>
<dbReference type="EMBL" id="GECZ01001570">
    <property type="protein sequence ID" value="JAS68199.1"/>
    <property type="molecule type" value="Transcribed_RNA"/>
</dbReference>
<evidence type="ECO:0000256" key="1">
    <source>
        <dbReference type="SAM" id="Phobius"/>
    </source>
</evidence>
<gene>
    <name evidence="2" type="ORF">g.30138</name>
</gene>
<protein>
    <submittedName>
        <fullName evidence="2">Uncharacterized protein</fullName>
    </submittedName>
</protein>
<keyword evidence="1" id="KW-0472">Membrane</keyword>
<organism evidence="2">
    <name type="scientific">Cuerna arida</name>
    <dbReference type="NCBI Taxonomy" id="1464854"/>
    <lineage>
        <taxon>Eukaryota</taxon>
        <taxon>Metazoa</taxon>
        <taxon>Ecdysozoa</taxon>
        <taxon>Arthropoda</taxon>
        <taxon>Hexapoda</taxon>
        <taxon>Insecta</taxon>
        <taxon>Pterygota</taxon>
        <taxon>Neoptera</taxon>
        <taxon>Paraneoptera</taxon>
        <taxon>Hemiptera</taxon>
        <taxon>Auchenorrhyncha</taxon>
        <taxon>Membracoidea</taxon>
        <taxon>Cicadellidae</taxon>
        <taxon>Cicadellinae</taxon>
        <taxon>Proconiini</taxon>
        <taxon>Cuerna</taxon>
    </lineage>
</organism>
<sequence>MAVYFYWILKYDLRAVPTKLSDLHMKPPSEILEMLSGLGAVMKVTNIKDDLWSGAPHLAPIVLIMFAQTVKITLMLLPLNCNFITYRLGILKSKHYSIKVYVQ</sequence>
<reference evidence="2" key="1">
    <citation type="submission" date="2015-11" db="EMBL/GenBank/DDBJ databases">
        <title>De novo transcriptome assembly of four potential Pierce s Disease insect vectors from Arizona vineyards.</title>
        <authorList>
            <person name="Tassone E.E."/>
        </authorList>
    </citation>
    <scope>NUCLEOTIDE SEQUENCE</scope>
</reference>